<evidence type="ECO:0000313" key="1">
    <source>
        <dbReference type="EMBL" id="CAE7210595.1"/>
    </source>
</evidence>
<reference evidence="1" key="1">
    <citation type="submission" date="2021-02" db="EMBL/GenBank/DDBJ databases">
        <authorList>
            <person name="Syme A R."/>
            <person name="Syme A R."/>
            <person name="Moolhuijzen P."/>
        </authorList>
    </citation>
    <scope>NUCLEOTIDE SEQUENCE</scope>
    <source>
        <strain evidence="1">W1-1</strain>
    </source>
</reference>
<dbReference type="Proteomes" id="UP000472372">
    <property type="component" value="Chromosome 10"/>
</dbReference>
<protein>
    <submittedName>
        <fullName evidence="1">Uncharacterized protein</fullName>
    </submittedName>
</protein>
<sequence>MAAENQTDLALQTSAWCKDIKTAYKSSKKIWLVSFPNVMSVAVEMPPRLEGNVMYHNRFNVMPSDYFYQRL</sequence>
<organism evidence="1 2">
    <name type="scientific">Pyrenophora teres f. teres</name>
    <dbReference type="NCBI Taxonomy" id="97479"/>
    <lineage>
        <taxon>Eukaryota</taxon>
        <taxon>Fungi</taxon>
        <taxon>Dikarya</taxon>
        <taxon>Ascomycota</taxon>
        <taxon>Pezizomycotina</taxon>
        <taxon>Dothideomycetes</taxon>
        <taxon>Pleosporomycetidae</taxon>
        <taxon>Pleosporales</taxon>
        <taxon>Pleosporineae</taxon>
        <taxon>Pleosporaceae</taxon>
        <taxon>Pyrenophora</taxon>
    </lineage>
</organism>
<gene>
    <name evidence="1" type="ORF">PTTW11_10060</name>
</gene>
<dbReference type="AlphaFoldDB" id="A0A6S6WCL6"/>
<dbReference type="EMBL" id="HG992986">
    <property type="protein sequence ID" value="CAE7210595.1"/>
    <property type="molecule type" value="Genomic_DNA"/>
</dbReference>
<proteinExistence type="predicted"/>
<evidence type="ECO:0000313" key="2">
    <source>
        <dbReference type="Proteomes" id="UP000472372"/>
    </source>
</evidence>
<accession>A0A6S6WCL6</accession>
<name>A0A6S6WCL6_9PLEO</name>